<accession>A0A6H5GQ31</accession>
<evidence type="ECO:0000313" key="4">
    <source>
        <dbReference type="Proteomes" id="UP000479000"/>
    </source>
</evidence>
<dbReference type="Proteomes" id="UP000479000">
    <property type="component" value="Unassembled WGS sequence"/>
</dbReference>
<feature type="non-terminal residue" evidence="3">
    <location>
        <position position="287"/>
    </location>
</feature>
<reference evidence="3 4" key="1">
    <citation type="submission" date="2020-02" db="EMBL/GenBank/DDBJ databases">
        <authorList>
            <person name="Ferguson B K."/>
        </authorList>
    </citation>
    <scope>NUCLEOTIDE SEQUENCE [LARGE SCALE GENOMIC DNA]</scope>
</reference>
<feature type="compositionally biased region" description="Basic and acidic residues" evidence="1">
    <location>
        <begin position="174"/>
        <end position="191"/>
    </location>
</feature>
<evidence type="ECO:0000313" key="3">
    <source>
        <dbReference type="EMBL" id="CAB0004501.1"/>
    </source>
</evidence>
<name>A0A6H5GQ31_9HEMI</name>
<evidence type="ECO:0000256" key="1">
    <source>
        <dbReference type="SAM" id="MobiDB-lite"/>
    </source>
</evidence>
<feature type="non-terminal residue" evidence="3">
    <location>
        <position position="1"/>
    </location>
</feature>
<organism evidence="3 4">
    <name type="scientific">Nesidiocoris tenuis</name>
    <dbReference type="NCBI Taxonomy" id="355587"/>
    <lineage>
        <taxon>Eukaryota</taxon>
        <taxon>Metazoa</taxon>
        <taxon>Ecdysozoa</taxon>
        <taxon>Arthropoda</taxon>
        <taxon>Hexapoda</taxon>
        <taxon>Insecta</taxon>
        <taxon>Pterygota</taxon>
        <taxon>Neoptera</taxon>
        <taxon>Paraneoptera</taxon>
        <taxon>Hemiptera</taxon>
        <taxon>Heteroptera</taxon>
        <taxon>Panheteroptera</taxon>
        <taxon>Cimicomorpha</taxon>
        <taxon>Miridae</taxon>
        <taxon>Dicyphina</taxon>
        <taxon>Nesidiocoris</taxon>
    </lineage>
</organism>
<evidence type="ECO:0000256" key="2">
    <source>
        <dbReference type="SAM" id="Phobius"/>
    </source>
</evidence>
<protein>
    <submittedName>
        <fullName evidence="3">Uncharacterized protein</fullName>
    </submittedName>
</protein>
<keyword evidence="2" id="KW-0472">Membrane</keyword>
<dbReference type="EMBL" id="CADCXU010015073">
    <property type="protein sequence ID" value="CAB0004501.1"/>
    <property type="molecule type" value="Genomic_DNA"/>
</dbReference>
<feature type="transmembrane region" description="Helical" evidence="2">
    <location>
        <begin position="70"/>
        <end position="91"/>
    </location>
</feature>
<feature type="compositionally biased region" description="Basic and acidic residues" evidence="1">
    <location>
        <begin position="205"/>
        <end position="236"/>
    </location>
</feature>
<keyword evidence="2" id="KW-0812">Transmembrane</keyword>
<keyword evidence="2" id="KW-1133">Transmembrane helix</keyword>
<proteinExistence type="predicted"/>
<gene>
    <name evidence="3" type="ORF">NTEN_LOCUS9978</name>
</gene>
<keyword evidence="4" id="KW-1185">Reference proteome</keyword>
<dbReference type="AlphaFoldDB" id="A0A6H5GQ31"/>
<sequence length="287" mass="32489">MVLLSKLTNGLLFFRKCSFPNLHRFQVCPPLRHQLRKVEPSRLGALKGRSPWNIGSYFKTIRFEGRTRKAIFAILAAIGVDCACYLALVGLRRSCEDTSCPFLRGTTLRFSSSADPVERIINFIAQLLLHAWYVVKLTVLGLLSGLGYFLGDVSNLDCDPPRCENPDCEPCERCHPDTDRRNRTRQTRDGTPRGPRTPDAGGLRPVREAVPHERRVHANECDELEKNPRPERHPDCDNPNFRPRARVRGARARDSEGSDGADGAVEHQSLSTDDWTFPSIDFLQFYD</sequence>
<feature type="region of interest" description="Disordered" evidence="1">
    <location>
        <begin position="174"/>
        <end position="272"/>
    </location>
</feature>